<evidence type="ECO:0008006" key="3">
    <source>
        <dbReference type="Google" id="ProtNLM"/>
    </source>
</evidence>
<dbReference type="EMBL" id="BQNB010021816">
    <property type="protein sequence ID" value="GJU10358.1"/>
    <property type="molecule type" value="Genomic_DNA"/>
</dbReference>
<keyword evidence="2" id="KW-1185">Reference proteome</keyword>
<gene>
    <name evidence="1" type="ORF">Tco_1132754</name>
</gene>
<comment type="caution">
    <text evidence="1">The sequence shown here is derived from an EMBL/GenBank/DDBJ whole genome shotgun (WGS) entry which is preliminary data.</text>
</comment>
<name>A0ABQ5JCZ0_9ASTR</name>
<protein>
    <recommendedName>
        <fullName evidence="3">Xylulose kinase-1</fullName>
    </recommendedName>
</protein>
<dbReference type="Proteomes" id="UP001151760">
    <property type="component" value="Unassembled WGS sequence"/>
</dbReference>
<evidence type="ECO:0000313" key="1">
    <source>
        <dbReference type="EMBL" id="GJU10358.1"/>
    </source>
</evidence>
<organism evidence="1 2">
    <name type="scientific">Tanacetum coccineum</name>
    <dbReference type="NCBI Taxonomy" id="301880"/>
    <lineage>
        <taxon>Eukaryota</taxon>
        <taxon>Viridiplantae</taxon>
        <taxon>Streptophyta</taxon>
        <taxon>Embryophyta</taxon>
        <taxon>Tracheophyta</taxon>
        <taxon>Spermatophyta</taxon>
        <taxon>Magnoliopsida</taxon>
        <taxon>eudicotyledons</taxon>
        <taxon>Gunneridae</taxon>
        <taxon>Pentapetalae</taxon>
        <taxon>asterids</taxon>
        <taxon>campanulids</taxon>
        <taxon>Asterales</taxon>
        <taxon>Asteraceae</taxon>
        <taxon>Asteroideae</taxon>
        <taxon>Anthemideae</taxon>
        <taxon>Anthemidinae</taxon>
        <taxon>Tanacetum</taxon>
    </lineage>
</organism>
<sequence length="483" mass="55257">MVNLKFEDTYNMVAFLSKPEESDGTEQIVDFLNAHPTKYALTVNPTIYTSCIEQFWSTVKAKTINGEVQLHALVDGKKIIVTESTVRRDLQLEDAEGIDCLPNSTIFEELTRMSSKTTAWNEFSSTMTSAIICLATNQKFNFSKYIFESMVRNLDNLSGKFLMYPSGPIDIVADEVVHKELGDRLVRAPTTASSLEAKQDSGGGPGAKKSWGILLLKLVLDLEKTKTTQQIEINSVKRRVKKVEKKRSSRSHKLKRLYKVGLTTRVESSRDEEDLGEDASKQGKRINAIDADEDITLVNVQDDADNEMFDVHALNDEEFLIEEVLKVTSLTFDEEERLAREKAANEKEANVAWTEEWDDIQADHELAQRLQAEEQEELSIKEKTKLIQELLEKRRKHFTTKSIEEKRNKPPTQAQQRKIMCTYLKNMEGKKLKDLKNKSFYSIQKMFDKSFKRVNTFVDIRTDLVEGSSKRAGEELEQESTKK</sequence>
<accession>A0ABQ5JCZ0</accession>
<reference evidence="1" key="2">
    <citation type="submission" date="2022-01" db="EMBL/GenBank/DDBJ databases">
        <authorList>
            <person name="Yamashiro T."/>
            <person name="Shiraishi A."/>
            <person name="Satake H."/>
            <person name="Nakayama K."/>
        </authorList>
    </citation>
    <scope>NUCLEOTIDE SEQUENCE</scope>
</reference>
<evidence type="ECO:0000313" key="2">
    <source>
        <dbReference type="Proteomes" id="UP001151760"/>
    </source>
</evidence>
<proteinExistence type="predicted"/>
<reference evidence="1" key="1">
    <citation type="journal article" date="2022" name="Int. J. Mol. Sci.">
        <title>Draft Genome of Tanacetum Coccineum: Genomic Comparison of Closely Related Tanacetum-Family Plants.</title>
        <authorList>
            <person name="Yamashiro T."/>
            <person name="Shiraishi A."/>
            <person name="Nakayama K."/>
            <person name="Satake H."/>
        </authorList>
    </citation>
    <scope>NUCLEOTIDE SEQUENCE</scope>
</reference>